<name>A0A095YDQ4_9FIRM</name>
<organism evidence="11 12">
    <name type="scientific">Anaerococcus lactolyticus S7-1-13</name>
    <dbReference type="NCBI Taxonomy" id="1284686"/>
    <lineage>
        <taxon>Bacteria</taxon>
        <taxon>Bacillati</taxon>
        <taxon>Bacillota</taxon>
        <taxon>Tissierellia</taxon>
        <taxon>Tissierellales</taxon>
        <taxon>Peptoniphilaceae</taxon>
        <taxon>Anaerococcus</taxon>
    </lineage>
</organism>
<dbReference type="InterPro" id="IPR022924">
    <property type="entry name" value="Cardiolipin_synthase"/>
</dbReference>
<keyword evidence="6 9" id="KW-1133">Transmembrane helix</keyword>
<dbReference type="CDD" id="cd09160">
    <property type="entry name" value="PLDc_SMU_988_like_2"/>
    <property type="match status" value="1"/>
</dbReference>
<feature type="transmembrane region" description="Helical" evidence="9">
    <location>
        <begin position="91"/>
        <end position="110"/>
    </location>
</feature>
<evidence type="ECO:0000256" key="5">
    <source>
        <dbReference type="ARBA" id="ARBA00022737"/>
    </source>
</evidence>
<proteinExistence type="predicted"/>
<keyword evidence="7 9" id="KW-0472">Membrane</keyword>
<dbReference type="EC" id="2.7.8.-" evidence="8"/>
<dbReference type="PANTHER" id="PTHR21248">
    <property type="entry name" value="CARDIOLIPIN SYNTHASE"/>
    <property type="match status" value="1"/>
</dbReference>
<evidence type="ECO:0000256" key="1">
    <source>
        <dbReference type="ARBA" id="ARBA00004236"/>
    </source>
</evidence>
<evidence type="ECO:0000256" key="9">
    <source>
        <dbReference type="SAM" id="Phobius"/>
    </source>
</evidence>
<dbReference type="GO" id="GO:0008808">
    <property type="term" value="F:cardiolipin synthase activity"/>
    <property type="evidence" value="ECO:0007669"/>
    <property type="project" value="UniProtKB-UniRule"/>
</dbReference>
<feature type="domain" description="PLD phosphodiesterase" evidence="10">
    <location>
        <begin position="445"/>
        <end position="472"/>
    </location>
</feature>
<keyword evidence="5" id="KW-0677">Repeat</keyword>
<evidence type="ECO:0000313" key="11">
    <source>
        <dbReference type="EMBL" id="KGF04717.1"/>
    </source>
</evidence>
<dbReference type="EMBL" id="JRMW01000025">
    <property type="protein sequence ID" value="KGF04717.1"/>
    <property type="molecule type" value="Genomic_DNA"/>
</dbReference>
<reference evidence="11 12" key="1">
    <citation type="submission" date="2014-07" db="EMBL/GenBank/DDBJ databases">
        <authorList>
            <person name="McCorrison J."/>
            <person name="Sanka R."/>
            <person name="Torralba M."/>
            <person name="Gillis M."/>
            <person name="Haft D.H."/>
            <person name="Methe B."/>
            <person name="Sutton G."/>
            <person name="Nelson K.E."/>
        </authorList>
    </citation>
    <scope>NUCLEOTIDE SEQUENCE [LARGE SCALE GENOMIC DNA]</scope>
    <source>
        <strain evidence="11 12">S7-1-13</strain>
    </source>
</reference>
<evidence type="ECO:0000259" key="10">
    <source>
        <dbReference type="PROSITE" id="PS50035"/>
    </source>
</evidence>
<dbReference type="Pfam" id="PF13091">
    <property type="entry name" value="PLDc_2"/>
    <property type="match status" value="2"/>
</dbReference>
<dbReference type="SUPFAM" id="SSF56024">
    <property type="entry name" value="Phospholipase D/nuclease"/>
    <property type="match status" value="2"/>
</dbReference>
<dbReference type="NCBIfam" id="TIGR04265">
    <property type="entry name" value="bac_cardiolipin"/>
    <property type="match status" value="1"/>
</dbReference>
<dbReference type="CDD" id="cd09154">
    <property type="entry name" value="PLDc_SMU_988_like_1"/>
    <property type="match status" value="1"/>
</dbReference>
<dbReference type="PROSITE" id="PS50035">
    <property type="entry name" value="PLD"/>
    <property type="match status" value="2"/>
</dbReference>
<dbReference type="OrthoDB" id="9762009at2"/>
<keyword evidence="2" id="KW-1003">Cell membrane</keyword>
<dbReference type="InterPro" id="IPR025202">
    <property type="entry name" value="PLD-like_dom"/>
</dbReference>
<evidence type="ECO:0000256" key="7">
    <source>
        <dbReference type="ARBA" id="ARBA00023136"/>
    </source>
</evidence>
<evidence type="ECO:0000256" key="4">
    <source>
        <dbReference type="ARBA" id="ARBA00022692"/>
    </source>
</evidence>
<dbReference type="Gene3D" id="3.30.870.10">
    <property type="entry name" value="Endonuclease Chain A"/>
    <property type="match status" value="2"/>
</dbReference>
<comment type="subcellular location">
    <subcellularLocation>
        <location evidence="1">Cell membrane</location>
    </subcellularLocation>
</comment>
<keyword evidence="4 9" id="KW-0812">Transmembrane</keyword>
<evidence type="ECO:0000256" key="2">
    <source>
        <dbReference type="ARBA" id="ARBA00022475"/>
    </source>
</evidence>
<dbReference type="GO" id="GO:0032049">
    <property type="term" value="P:cardiolipin biosynthetic process"/>
    <property type="evidence" value="ECO:0007669"/>
    <property type="project" value="UniProtKB-UniRule"/>
</dbReference>
<dbReference type="GO" id="GO:0005886">
    <property type="term" value="C:plasma membrane"/>
    <property type="evidence" value="ECO:0007669"/>
    <property type="project" value="UniProtKB-SubCell"/>
</dbReference>
<evidence type="ECO:0000313" key="12">
    <source>
        <dbReference type="Proteomes" id="UP000029579"/>
    </source>
</evidence>
<gene>
    <name evidence="11" type="ORF">HMPREF1630_02625</name>
</gene>
<accession>A0A095YDQ4</accession>
<dbReference type="eggNOG" id="COG1502">
    <property type="taxonomic scope" value="Bacteria"/>
</dbReference>
<dbReference type="SMART" id="SM00155">
    <property type="entry name" value="PLDc"/>
    <property type="match status" value="2"/>
</dbReference>
<dbReference type="Proteomes" id="UP000029579">
    <property type="component" value="Unassembled WGS sequence"/>
</dbReference>
<feature type="domain" description="PLD phosphodiesterase" evidence="10">
    <location>
        <begin position="266"/>
        <end position="293"/>
    </location>
</feature>
<feature type="transmembrane region" description="Helical" evidence="9">
    <location>
        <begin position="29"/>
        <end position="53"/>
    </location>
</feature>
<sequence length="532" mass="61661">MKDYKKNVVNKIKENKYVKKTKKGLGSLIFSRAGLFAFLILAQIFILVGLYRYFGINQYYLFGGSSILSIIMLMVILNINDMNPYMKLSWALFIIVAPTFAIIAFWMSYFKIGYRSEHKRVLDLERESRIYHQRSLSKKELMATEDKRFINLATYLKYIGGFSAYKSSKSQYYKLGDTMFDAMLEDIKNAKDFIFMEFFILDYGYMWGSILELLVEKVNQGVEVRLLIDGSNLITRLHSNFEEEMEEFGIKFRVFSKMYPIVSTYLNNRDHRKVMVIDGKVGYTGGINIADEYINRYERFGHWKDCGLRVEGEAVESLTVLFLTMWNASKKNEVDEDFSPYLEYVTAKEEDGYYIPFADNPTDDERLCKNIYLDMVNNARDYVYAMTPYFIVDDEVISALQSAAKKGVDVRLGIPHIPDKKVAFTLAKNHYPELLKYGVKIYEYTPGFVHSKTWLADGNIGVVGTINLDYRALYQNFECGVLVYKSKSLVTIKEDFDEFFKASKLVTDEDLENMKTSTKIAGKLLKPFAPLM</sequence>
<dbReference type="RefSeq" id="WP_004828188.1">
    <property type="nucleotide sequence ID" value="NZ_JRMW01000025.1"/>
</dbReference>
<protein>
    <recommendedName>
        <fullName evidence="8">Cardiolipin synthase</fullName>
        <ecNumber evidence="8">2.7.8.-</ecNumber>
    </recommendedName>
</protein>
<dbReference type="AlphaFoldDB" id="A0A095YDQ4"/>
<dbReference type="PANTHER" id="PTHR21248:SF22">
    <property type="entry name" value="PHOSPHOLIPASE D"/>
    <property type="match status" value="1"/>
</dbReference>
<evidence type="ECO:0000256" key="6">
    <source>
        <dbReference type="ARBA" id="ARBA00022989"/>
    </source>
</evidence>
<evidence type="ECO:0000256" key="3">
    <source>
        <dbReference type="ARBA" id="ARBA00022679"/>
    </source>
</evidence>
<keyword evidence="3" id="KW-0808">Transferase</keyword>
<evidence type="ECO:0000256" key="8">
    <source>
        <dbReference type="NCBIfam" id="TIGR04265"/>
    </source>
</evidence>
<feature type="transmembrane region" description="Helical" evidence="9">
    <location>
        <begin position="59"/>
        <end position="79"/>
    </location>
</feature>
<dbReference type="InterPro" id="IPR001736">
    <property type="entry name" value="PLipase_D/transphosphatidylase"/>
</dbReference>
<comment type="caution">
    <text evidence="11">The sequence shown here is derived from an EMBL/GenBank/DDBJ whole genome shotgun (WGS) entry which is preliminary data.</text>
</comment>